<protein>
    <submittedName>
        <fullName evidence="1">Transcriptional regulator, CopG family</fullName>
    </submittedName>
</protein>
<dbReference type="KEGG" id="sbn:Sbal195_3163"/>
<accession>A9KXM3</accession>
<dbReference type="Proteomes" id="UP000000770">
    <property type="component" value="Chromosome"/>
</dbReference>
<dbReference type="GeneID" id="11773218"/>
<proteinExistence type="predicted"/>
<dbReference type="HOGENOM" id="CLU_149203_1_0_6"/>
<dbReference type="EMBL" id="CP000891">
    <property type="protein sequence ID" value="ABX50325.1"/>
    <property type="molecule type" value="Genomic_DNA"/>
</dbReference>
<organism evidence="1 2">
    <name type="scientific">Shewanella baltica (strain OS195)</name>
    <dbReference type="NCBI Taxonomy" id="399599"/>
    <lineage>
        <taxon>Bacteria</taxon>
        <taxon>Pseudomonadati</taxon>
        <taxon>Pseudomonadota</taxon>
        <taxon>Gammaproteobacteria</taxon>
        <taxon>Alteromonadales</taxon>
        <taxon>Shewanellaceae</taxon>
        <taxon>Shewanella</taxon>
    </lineage>
</organism>
<dbReference type="GO" id="GO:0006355">
    <property type="term" value="P:regulation of DNA-templated transcription"/>
    <property type="evidence" value="ECO:0007669"/>
    <property type="project" value="InterPro"/>
</dbReference>
<sequence>MGLSDLKKNAMPSSSIQPSLSLDEFIEAANLYAMGQSLNKTKSSHFAFEADATNANTADSKVANITTDIGLSHSNVLLLHKQSLGTEVLSPAKVEATTHYRKATFSLSEAAISQLATLSEESTLSKSKLLRFLIEQHYELPITLRQLREQQLQNR</sequence>
<name>A9KXM3_SHEB9</name>
<dbReference type="Gene3D" id="1.10.1220.10">
    <property type="entry name" value="Met repressor-like"/>
    <property type="match status" value="1"/>
</dbReference>
<dbReference type="InterPro" id="IPR013321">
    <property type="entry name" value="Arc_rbn_hlx_hlx"/>
</dbReference>
<dbReference type="RefSeq" id="WP_006085690.1">
    <property type="nucleotide sequence ID" value="NC_009997.1"/>
</dbReference>
<dbReference type="AlphaFoldDB" id="A9KXM3"/>
<evidence type="ECO:0000313" key="1">
    <source>
        <dbReference type="EMBL" id="ABX50325.1"/>
    </source>
</evidence>
<gene>
    <name evidence="1" type="ordered locus">Sbal195_3163</name>
</gene>
<evidence type="ECO:0000313" key="2">
    <source>
        <dbReference type="Proteomes" id="UP000000770"/>
    </source>
</evidence>
<reference evidence="1 2" key="1">
    <citation type="submission" date="2007-11" db="EMBL/GenBank/DDBJ databases">
        <title>Complete sequence of chromosome of Shewanella baltica OS195.</title>
        <authorList>
            <consortium name="US DOE Joint Genome Institute"/>
            <person name="Copeland A."/>
            <person name="Lucas S."/>
            <person name="Lapidus A."/>
            <person name="Barry K."/>
            <person name="Glavina del Rio T."/>
            <person name="Dalin E."/>
            <person name="Tice H."/>
            <person name="Pitluck S."/>
            <person name="Chain P."/>
            <person name="Malfatti S."/>
            <person name="Shin M."/>
            <person name="Vergez L."/>
            <person name="Schmutz J."/>
            <person name="Larimer F."/>
            <person name="Land M."/>
            <person name="Hauser L."/>
            <person name="Kyrpides N."/>
            <person name="Kim E."/>
            <person name="Brettar I."/>
            <person name="Rodrigues J."/>
            <person name="Konstantinidis K."/>
            <person name="Klappenbach J."/>
            <person name="Hofle M."/>
            <person name="Tiedje J."/>
            <person name="Richardson P."/>
        </authorList>
    </citation>
    <scope>NUCLEOTIDE SEQUENCE [LARGE SCALE GENOMIC DNA]</scope>
    <source>
        <strain evidence="1 2">OS195</strain>
    </source>
</reference>